<proteinExistence type="predicted"/>
<comment type="caution">
    <text evidence="3">The sequence shown here is derived from an EMBL/GenBank/DDBJ whole genome shotgun (WGS) entry which is preliminary data.</text>
</comment>
<feature type="transmembrane region" description="Helical" evidence="2">
    <location>
        <begin position="78"/>
        <end position="102"/>
    </location>
</feature>
<keyword evidence="2" id="KW-1133">Transmembrane helix</keyword>
<accession>A0A812XP24</accession>
<feature type="transmembrane region" description="Helical" evidence="2">
    <location>
        <begin position="48"/>
        <end position="66"/>
    </location>
</feature>
<gene>
    <name evidence="3" type="ORF">SNEC2469_LOCUS21463</name>
</gene>
<sequence length="737" mass="79260">HPSSTEQMSILRSLRGQDDTSKLVAPGCLVFDTGQGTAKYILFRGAGWWLWHAIWLLALVTITCPARQEPMQVWASSGWGAALVASCGILGAGICTGGLGVLFSFRSGFAWMPYGVVLGVLLFFRSDGGLGRNVHGSLGGAAFDLGIELLAGLGDDAFASIDGGGDDFEIVILVCGGCCWLLLWRKRVCLFSCKSLGAVRMGSDPKTGRKLKSPRADKKEDAEPARPLVCSMGHRADKKENAEPGGPLVYRCACGTAPWGAFGVHYARQQTQGLEGLAVQSETVVQELLQPVLSEGLESALGPGKGKGKGIDGVAHPPWRRRGADPEPREGAGHEAETGFGDKWRRQRRRDDGEGAAGVEQRAAPKGKGKKAATEEQARLGLQVATKGKGKNADTEGSAGLAARPDASGKGEKAGGKGKGNGSRDAVAPPPTARARRWQRDGWQEVKWKLRPGDLNFNKVITTTEALEVELDKGEPVLVYTDDPQCLEDFGDLMRGGCHPSSLLVFDGQACTPLDALQRDFPVDHKSLPGILRGGLKLRRCWVVAWTKGKPVVGDLPLDLEVDFIAAKAPKKSNVYEDSVVVRAVCAQRFSDTDRWKKIVHKPGAAIRDWMARAGVPPADLLDCWGWEKTGDDSQSPQPGGMVKGLLRLSPTAARSLLAAGGRLLGGTAFFCQPLRWSDLTLNQPALLWEQQLPDELHCLYLRRVVAGAGEMGLHYDGKRLAVRIDPRDSRNVARRS</sequence>
<feature type="transmembrane region" description="Helical" evidence="2">
    <location>
        <begin position="108"/>
        <end position="124"/>
    </location>
</feature>
<feature type="region of interest" description="Disordered" evidence="1">
    <location>
        <begin position="299"/>
        <end position="440"/>
    </location>
</feature>
<keyword evidence="4" id="KW-1185">Reference proteome</keyword>
<feature type="compositionally biased region" description="Basic and acidic residues" evidence="1">
    <location>
        <begin position="322"/>
        <end position="353"/>
    </location>
</feature>
<keyword evidence="2" id="KW-0472">Membrane</keyword>
<feature type="compositionally biased region" description="Basic and acidic residues" evidence="1">
    <location>
        <begin position="214"/>
        <end position="224"/>
    </location>
</feature>
<evidence type="ECO:0000313" key="3">
    <source>
        <dbReference type="EMBL" id="CAE7741950.1"/>
    </source>
</evidence>
<evidence type="ECO:0000256" key="1">
    <source>
        <dbReference type="SAM" id="MobiDB-lite"/>
    </source>
</evidence>
<dbReference type="AlphaFoldDB" id="A0A812XP24"/>
<name>A0A812XP24_9DINO</name>
<keyword evidence="2" id="KW-0812">Transmembrane</keyword>
<protein>
    <submittedName>
        <fullName evidence="3">Uncharacterized protein</fullName>
    </submittedName>
</protein>
<dbReference type="Proteomes" id="UP000601435">
    <property type="component" value="Unassembled WGS sequence"/>
</dbReference>
<feature type="region of interest" description="Disordered" evidence="1">
    <location>
        <begin position="202"/>
        <end position="224"/>
    </location>
</feature>
<evidence type="ECO:0000256" key="2">
    <source>
        <dbReference type="SAM" id="Phobius"/>
    </source>
</evidence>
<organism evidence="3 4">
    <name type="scientific">Symbiodinium necroappetens</name>
    <dbReference type="NCBI Taxonomy" id="1628268"/>
    <lineage>
        <taxon>Eukaryota</taxon>
        <taxon>Sar</taxon>
        <taxon>Alveolata</taxon>
        <taxon>Dinophyceae</taxon>
        <taxon>Suessiales</taxon>
        <taxon>Symbiodiniaceae</taxon>
        <taxon>Symbiodinium</taxon>
    </lineage>
</organism>
<feature type="non-terminal residue" evidence="3">
    <location>
        <position position="1"/>
    </location>
</feature>
<evidence type="ECO:0000313" key="4">
    <source>
        <dbReference type="Proteomes" id="UP000601435"/>
    </source>
</evidence>
<dbReference type="EMBL" id="CAJNJA010037948">
    <property type="protein sequence ID" value="CAE7741950.1"/>
    <property type="molecule type" value="Genomic_DNA"/>
</dbReference>
<reference evidence="3" key="1">
    <citation type="submission" date="2021-02" db="EMBL/GenBank/DDBJ databases">
        <authorList>
            <person name="Dougan E. K."/>
            <person name="Rhodes N."/>
            <person name="Thang M."/>
            <person name="Chan C."/>
        </authorList>
    </citation>
    <scope>NUCLEOTIDE SEQUENCE</scope>
</reference>